<evidence type="ECO:0000256" key="10">
    <source>
        <dbReference type="ARBA" id="ARBA00061395"/>
    </source>
</evidence>
<feature type="compositionally biased region" description="Polar residues" evidence="14">
    <location>
        <begin position="1628"/>
        <end position="1645"/>
    </location>
</feature>
<evidence type="ECO:0000256" key="14">
    <source>
        <dbReference type="SAM" id="MobiDB-lite"/>
    </source>
</evidence>
<keyword evidence="7" id="KW-0406">Ion transport</keyword>
<dbReference type="EMBL" id="OVEO01000002">
    <property type="protein sequence ID" value="SPQ94145.1"/>
    <property type="molecule type" value="Genomic_DNA"/>
</dbReference>
<keyword evidence="8 15" id="KW-0472">Membrane</keyword>
<feature type="transmembrane region" description="Helical" evidence="15">
    <location>
        <begin position="333"/>
        <end position="354"/>
    </location>
</feature>
<organism evidence="17 18">
    <name type="scientific">Plasmodiophora brassicae</name>
    <name type="common">Clubroot disease agent</name>
    <dbReference type="NCBI Taxonomy" id="37360"/>
    <lineage>
        <taxon>Eukaryota</taxon>
        <taxon>Sar</taxon>
        <taxon>Rhizaria</taxon>
        <taxon>Endomyxa</taxon>
        <taxon>Phytomyxea</taxon>
        <taxon>Plasmodiophorida</taxon>
        <taxon>Plasmodiophoridae</taxon>
        <taxon>Plasmodiophora</taxon>
    </lineage>
</organism>
<evidence type="ECO:0000256" key="4">
    <source>
        <dbReference type="ARBA" id="ARBA00022692"/>
    </source>
</evidence>
<feature type="transmembrane region" description="Helical" evidence="15">
    <location>
        <begin position="424"/>
        <end position="445"/>
    </location>
</feature>
<dbReference type="InterPro" id="IPR005821">
    <property type="entry name" value="Ion_trans_dom"/>
</dbReference>
<dbReference type="Gene3D" id="1.10.287.70">
    <property type="match status" value="4"/>
</dbReference>
<proteinExistence type="inferred from homology"/>
<protein>
    <recommendedName>
        <fullName evidence="11">Calcium-channel protein CCH1</fullName>
    </recommendedName>
</protein>
<keyword evidence="3" id="KW-1003">Cell membrane</keyword>
<evidence type="ECO:0000256" key="7">
    <source>
        <dbReference type="ARBA" id="ARBA00023065"/>
    </source>
</evidence>
<feature type="transmembrane region" description="Helical" evidence="15">
    <location>
        <begin position="543"/>
        <end position="565"/>
    </location>
</feature>
<dbReference type="FunFam" id="1.10.287.70:FF:000093">
    <property type="entry name" value="Calcium channel subunit Cch1"/>
    <property type="match status" value="1"/>
</dbReference>
<keyword evidence="2" id="KW-0813">Transport</keyword>
<feature type="domain" description="Ion transport" evidence="16">
    <location>
        <begin position="423"/>
        <end position="645"/>
    </location>
</feature>
<feature type="compositionally biased region" description="Polar residues" evidence="14">
    <location>
        <begin position="1713"/>
        <end position="1728"/>
    </location>
</feature>
<evidence type="ECO:0000256" key="8">
    <source>
        <dbReference type="ARBA" id="ARBA00023136"/>
    </source>
</evidence>
<accession>A0A3P3Y1T3</accession>
<keyword evidence="4 15" id="KW-0812">Transmembrane</keyword>
<dbReference type="Proteomes" id="UP000290189">
    <property type="component" value="Unassembled WGS sequence"/>
</dbReference>
<dbReference type="PANTHER" id="PTHR10037:SF62">
    <property type="entry name" value="SODIUM CHANNEL PROTEIN 60E"/>
    <property type="match status" value="1"/>
</dbReference>
<feature type="transmembrane region" description="Helical" evidence="15">
    <location>
        <begin position="1164"/>
        <end position="1182"/>
    </location>
</feature>
<evidence type="ECO:0000256" key="15">
    <source>
        <dbReference type="SAM" id="Phobius"/>
    </source>
</evidence>
<feature type="domain" description="Ion transport" evidence="16">
    <location>
        <begin position="101"/>
        <end position="364"/>
    </location>
</feature>
<dbReference type="SUPFAM" id="SSF81324">
    <property type="entry name" value="Voltage-gated potassium channels"/>
    <property type="match status" value="4"/>
</dbReference>
<feature type="binding site" evidence="12">
    <location>
        <position position="314"/>
    </location>
    <ligand>
        <name>Ca(2+)</name>
        <dbReference type="ChEBI" id="CHEBI:29108"/>
    </ligand>
</feature>
<comment type="similarity">
    <text evidence="10 13">Belongs to the calcium channel alpha-1 subunit (TC 1.A.1.11) family.</text>
</comment>
<sequence>MRDDDKTTPGDQPPVSVAMSEKPPVIRLLTRPELAIPEEDDVQLPPPKTLMGRVARRLGAFVRNDMAEMRTRVETYRDTTSLWVLSDRNWFRRGIQHATFHPMFDRIMALAILINCVIIAAQASQGGSPALTMYSNVFTAVFAVEMIMKVIATGFRDYWADPWLRVDGLVVVLSSLSLIQSFSGLTSVRLLRLLRALRMVGVVPGLRRMMQSFLAAARNLISIIILILIYIFICAIIGMQLFMGKFRQHCFYADTNQLVSPNVFCSMDPSAGGAACPAGQYCGVADFNPSGGGAVSFDNMAKSSLTVLYIMTGEGWSNIMFYADDTVSVYCRIYFVLVMFLGYYCFLPLATSVLSQRFQNEKQAYEAANRQVERRNSSTVPKATPRPLPTLRRALTRKESLLRLQKSLTTRAIGQIRRLGRSRVFNVTIIVCIVINGILLSMIHWGQSPAEQAVQNYGNLILTYVFLFELVVKVVEIGPKAFFFNALNLFDTIIVVSSWIDTLAETGVPALIALRSFRLLRLMRYWPSLRAVVTTMLASVQDVVYLLVFGAIYEFIFAVIGMQMFRTNYHYEDGSVPRANFNDLAHAATTVFQVHTSSNWNEVTYNIIGSGGWWVSPFPLSMFVVGHFILFQLFVAIMLTNFDSTQMKIQPFRARVRFRQRVNGFRTRLKRALETTTKTAPEPTAGVMPPTDNGHPTDKPEHAHDSPRHSGKAAWQSSSSSSMLGSTKSMATLDVPGATGEQQRPPANLDTISFSFASRVPKLLLQKPSQASSLANLETGTPVRTPRTATMLFTKTSTGRKSKPVHQLHGRSLMIFSPTNRLRLVCHQVVSSRGFAIAVLIVIFVNCVLLTVQTTPEAEPFINGFDNASTAFFTVELVLQVVVNGLLFGPGTYLKDPWNVFDLCLLASSYIGLLFASSAESQFLIALSRALRAMRPLRMVKRFENMRLVIKSLWTAMPSLLNAVAVIALLFWMFAVIGVQFFQGRLARCEDFRTGDVLLVDQATCQGVLPGNITAIWRNPDVGHLDDVGSALLLLFEISSWEGWPTAMNHLVDATPTGQPPIQDYNYSAVLYIIIFLVVVAEFAISIFMAVVVDEYKHNIVAHTNGAITDAQKRWLEFYRDVINNRPQDRIQPPVSPTKLYWTRWDQWRMLCYRLVKNKYFDKTITLVIIMNMAIMSCEYYGDGIQFAEQIDLINTVLSFAYLVEMVIKWSAFGFSKYFASTWHRFDCTIVITAAVQFLVQSATVRVWALNPGTLRVTRVFRVLRLFRHVPGLSQVLRTLLFSLPALYNVGILTFLFFFIYAAIGAAFFSNIPNGNAISDYANFRSFQSAFCLLAASSTGEGWNVIMHDLSVQPPYCDPSLNQCGIPWLARLYMISFKVIANLVVLNLFIAILKKNFEDECEKDEDDGLPIRSEHIAAFAQAWSEFSASDMMYVTQLGAFLQTVKIDGPLGAEAAKIKDRAALLRFLRIRDVPAFKTSVHYVDITLALTETTFIKHFQVDHIADIPEENQLFQCIRSELFRAYPARASAKNMHPAHVVLGAIMIQTQSRILLNRLAAIRQRAQDNLKEHHAGQGAAARIKAAAQNRMHTISKVVKSAFSSDSPRGSQSIHDLVRTASHVSPDLARSASKATLNRSDSTMSDLPNTPRFNRSASLMYTESPVVAAAAAAAALIRSTSTAPDLVRSASNAPDLRRTVSSMPDFDRPTSIAPDLLRSTSNAPDLLRSTSNAPDLVRTVSSDVGSGTSSPTAPDVLRLVSAGSDDLGAQAAPSSSDAGPRRPKQK</sequence>
<evidence type="ECO:0000256" key="2">
    <source>
        <dbReference type="ARBA" id="ARBA00022448"/>
    </source>
</evidence>
<keyword evidence="17" id="KW-0496">Mitochondrion</keyword>
<evidence type="ECO:0000256" key="1">
    <source>
        <dbReference type="ARBA" id="ARBA00004651"/>
    </source>
</evidence>
<feature type="compositionally biased region" description="Low complexity" evidence="14">
    <location>
        <begin position="674"/>
        <end position="685"/>
    </location>
</feature>
<dbReference type="GO" id="GO:0005248">
    <property type="term" value="F:voltage-gated sodium channel activity"/>
    <property type="evidence" value="ECO:0007669"/>
    <property type="project" value="TreeGrafter"/>
</dbReference>
<feature type="region of interest" description="Disordered" evidence="14">
    <location>
        <begin position="1"/>
        <end position="22"/>
    </location>
</feature>
<feature type="domain" description="Ion transport" evidence="16">
    <location>
        <begin position="834"/>
        <end position="1097"/>
    </location>
</feature>
<feature type="transmembrane region" description="Helical" evidence="15">
    <location>
        <begin position="1228"/>
        <end position="1249"/>
    </location>
</feature>
<keyword evidence="5 12" id="KW-0106">Calcium</keyword>
<geneLocation type="mitochondrion" evidence="17"/>
<feature type="compositionally biased region" description="Low complexity" evidence="14">
    <location>
        <begin position="1734"/>
        <end position="1745"/>
    </location>
</feature>
<keyword evidence="13" id="KW-0107">Calcium channel</keyword>
<keyword evidence="13" id="KW-0109">Calcium transport</keyword>
<gene>
    <name evidence="17" type="ORF">PLBR_LOCUS1360</name>
</gene>
<feature type="transmembrane region" description="Helical" evidence="15">
    <location>
        <begin position="103"/>
        <end position="121"/>
    </location>
</feature>
<keyword evidence="12" id="KW-0479">Metal-binding</keyword>
<feature type="transmembrane region" description="Helical" evidence="15">
    <location>
        <begin position="219"/>
        <end position="242"/>
    </location>
</feature>
<dbReference type="GO" id="GO:0001518">
    <property type="term" value="C:voltage-gated sodium channel complex"/>
    <property type="evidence" value="ECO:0007669"/>
    <property type="project" value="TreeGrafter"/>
</dbReference>
<dbReference type="InterPro" id="IPR027359">
    <property type="entry name" value="Volt_channel_dom_sf"/>
</dbReference>
<evidence type="ECO:0000256" key="6">
    <source>
        <dbReference type="ARBA" id="ARBA00022989"/>
    </source>
</evidence>
<evidence type="ECO:0000256" key="11">
    <source>
        <dbReference type="ARBA" id="ARBA00067459"/>
    </source>
</evidence>
<feature type="transmembrane region" description="Helical" evidence="15">
    <location>
        <begin position="1194"/>
        <end position="1216"/>
    </location>
</feature>
<feature type="transmembrane region" description="Helical" evidence="15">
    <location>
        <begin position="1286"/>
        <end position="1309"/>
    </location>
</feature>
<feature type="transmembrane region" description="Helical" evidence="15">
    <location>
        <begin position="164"/>
        <end position="183"/>
    </location>
</feature>
<dbReference type="PRINTS" id="PR00167">
    <property type="entry name" value="CACHANNEL"/>
</dbReference>
<dbReference type="Pfam" id="PF00520">
    <property type="entry name" value="Ion_trans"/>
    <property type="match status" value="4"/>
</dbReference>
<feature type="region of interest" description="Disordered" evidence="14">
    <location>
        <begin position="672"/>
        <end position="726"/>
    </location>
</feature>
<comment type="subcellular location">
    <subcellularLocation>
        <location evidence="1">Cell membrane</location>
        <topology evidence="1">Multi-pass membrane protein</topology>
    </subcellularLocation>
    <subcellularLocation>
        <location evidence="13">Membrane</location>
        <topology evidence="13">Multi-pass membrane protein</topology>
    </subcellularLocation>
</comment>
<evidence type="ECO:0000313" key="17">
    <source>
        <dbReference type="EMBL" id="SPQ94145.1"/>
    </source>
</evidence>
<feature type="binding site" evidence="12">
    <location>
        <position position="1042"/>
    </location>
    <ligand>
        <name>Ca(2+)</name>
        <dbReference type="ChEBI" id="CHEBI:29108"/>
    </ligand>
</feature>
<evidence type="ECO:0000313" key="18">
    <source>
        <dbReference type="Proteomes" id="UP000290189"/>
    </source>
</evidence>
<dbReference type="GO" id="GO:0005891">
    <property type="term" value="C:voltage-gated calcium channel complex"/>
    <property type="evidence" value="ECO:0007669"/>
    <property type="project" value="InterPro"/>
</dbReference>
<keyword evidence="9" id="KW-0325">Glycoprotein</keyword>
<reference evidence="17 18" key="1">
    <citation type="submission" date="2018-03" db="EMBL/GenBank/DDBJ databases">
        <authorList>
            <person name="Fogelqvist J."/>
        </authorList>
    </citation>
    <scope>NUCLEOTIDE SEQUENCE [LARGE SCALE GENOMIC DNA]</scope>
</reference>
<dbReference type="Gene3D" id="1.20.120.350">
    <property type="entry name" value="Voltage-gated potassium channels. Chain C"/>
    <property type="match status" value="4"/>
</dbReference>
<evidence type="ECO:0000256" key="13">
    <source>
        <dbReference type="RuleBase" id="RU003808"/>
    </source>
</evidence>
<dbReference type="GO" id="GO:0046872">
    <property type="term" value="F:metal ion binding"/>
    <property type="evidence" value="ECO:0007669"/>
    <property type="project" value="UniProtKB-KW"/>
</dbReference>
<feature type="transmembrane region" description="Helical" evidence="15">
    <location>
        <begin position="1069"/>
        <end position="1093"/>
    </location>
</feature>
<feature type="transmembrane region" description="Helical" evidence="15">
    <location>
        <begin position="620"/>
        <end position="642"/>
    </location>
</feature>
<feature type="transmembrane region" description="Helical" evidence="15">
    <location>
        <begin position="948"/>
        <end position="975"/>
    </location>
</feature>
<feature type="region of interest" description="Disordered" evidence="14">
    <location>
        <begin position="1616"/>
        <end position="1645"/>
    </location>
</feature>
<evidence type="ECO:0000256" key="5">
    <source>
        <dbReference type="ARBA" id="ARBA00022837"/>
    </source>
</evidence>
<feature type="domain" description="Ion transport" evidence="16">
    <location>
        <begin position="1158"/>
        <end position="1400"/>
    </location>
</feature>
<evidence type="ECO:0000259" key="16">
    <source>
        <dbReference type="Pfam" id="PF00520"/>
    </source>
</evidence>
<name>A0A3P3Y1T3_PLABS</name>
<evidence type="ECO:0000256" key="3">
    <source>
        <dbReference type="ARBA" id="ARBA00022475"/>
    </source>
</evidence>
<keyword evidence="13" id="KW-0851">Voltage-gated channel</keyword>
<keyword evidence="6 15" id="KW-1133">Transmembrane helix</keyword>
<dbReference type="InterPro" id="IPR002077">
    <property type="entry name" value="VDCCAlpha1"/>
</dbReference>
<dbReference type="InterPro" id="IPR043203">
    <property type="entry name" value="VGCC_Ca_Na"/>
</dbReference>
<dbReference type="GO" id="GO:0005245">
    <property type="term" value="F:voltage-gated calcium channel activity"/>
    <property type="evidence" value="ECO:0007669"/>
    <property type="project" value="InterPro"/>
</dbReference>
<feature type="region of interest" description="Disordered" evidence="14">
    <location>
        <begin position="1692"/>
        <end position="1781"/>
    </location>
</feature>
<dbReference type="Gene3D" id="1.10.238.10">
    <property type="entry name" value="EF-hand"/>
    <property type="match status" value="1"/>
</dbReference>
<dbReference type="PANTHER" id="PTHR10037">
    <property type="entry name" value="VOLTAGE-GATED CATION CHANNEL CALCIUM AND SODIUM"/>
    <property type="match status" value="1"/>
</dbReference>
<feature type="transmembrane region" description="Helical" evidence="15">
    <location>
        <begin position="1372"/>
        <end position="1393"/>
    </location>
</feature>
<evidence type="ECO:0000256" key="9">
    <source>
        <dbReference type="ARBA" id="ARBA00023180"/>
    </source>
</evidence>
<feature type="transmembrane region" description="Helical" evidence="15">
    <location>
        <begin position="830"/>
        <end position="852"/>
    </location>
</feature>
<feature type="compositionally biased region" description="Basic and acidic residues" evidence="14">
    <location>
        <begin position="695"/>
        <end position="708"/>
    </location>
</feature>
<evidence type="ECO:0000256" key="12">
    <source>
        <dbReference type="PIRSR" id="PIRSR602077-1"/>
    </source>
</evidence>
<keyword evidence="13" id="KW-0407">Ion channel</keyword>